<evidence type="ECO:0000256" key="7">
    <source>
        <dbReference type="ARBA" id="ARBA00022840"/>
    </source>
</evidence>
<evidence type="ECO:0000256" key="9">
    <source>
        <dbReference type="SAM" id="MobiDB-lite"/>
    </source>
</evidence>
<keyword evidence="7" id="KW-0067">ATP-binding</keyword>
<feature type="signal peptide" evidence="11">
    <location>
        <begin position="1"/>
        <end position="28"/>
    </location>
</feature>
<dbReference type="EMBL" id="JACCBW010000003">
    <property type="protein sequence ID" value="NYE38134.1"/>
    <property type="molecule type" value="Genomic_DNA"/>
</dbReference>
<dbReference type="Proteomes" id="UP000549911">
    <property type="component" value="Unassembled WGS sequence"/>
</dbReference>
<keyword evidence="10" id="KW-1133">Transmembrane helix</keyword>
<evidence type="ECO:0000256" key="3">
    <source>
        <dbReference type="ARBA" id="ARBA00022553"/>
    </source>
</evidence>
<keyword evidence="11" id="KW-0732">Signal</keyword>
<reference evidence="13 14" key="1">
    <citation type="submission" date="2020-07" db="EMBL/GenBank/DDBJ databases">
        <authorList>
            <person name="Partida-Martinez L."/>
            <person name="Huntemann M."/>
            <person name="Clum A."/>
            <person name="Wang J."/>
            <person name="Palaniappan K."/>
            <person name="Ritter S."/>
            <person name="Chen I.-M."/>
            <person name="Stamatis D."/>
            <person name="Reddy T."/>
            <person name="O'Malley R."/>
            <person name="Daum C."/>
            <person name="Shapiro N."/>
            <person name="Ivanova N."/>
            <person name="Kyrpides N."/>
            <person name="Woyke T."/>
        </authorList>
    </citation>
    <scope>NUCLEOTIDE SEQUENCE [LARGE SCALE GENOMIC DNA]</scope>
    <source>
        <strain evidence="13 14">AT2.17</strain>
    </source>
</reference>
<feature type="transmembrane region" description="Helical" evidence="10">
    <location>
        <begin position="70"/>
        <end position="102"/>
    </location>
</feature>
<dbReference type="AlphaFoldDB" id="A0A7Y9H574"/>
<evidence type="ECO:0000256" key="11">
    <source>
        <dbReference type="SAM" id="SignalP"/>
    </source>
</evidence>
<keyword evidence="5" id="KW-0547">Nucleotide-binding</keyword>
<protein>
    <recommendedName>
        <fullName evidence="2">histidine kinase</fullName>
        <ecNumber evidence="2">2.7.13.3</ecNumber>
    </recommendedName>
</protein>
<evidence type="ECO:0000256" key="8">
    <source>
        <dbReference type="ARBA" id="ARBA00023012"/>
    </source>
</evidence>
<name>A0A7Y9H574_9ACTN</name>
<keyword evidence="14" id="KW-1185">Reference proteome</keyword>
<comment type="caution">
    <text evidence="13">The sequence shown here is derived from an EMBL/GenBank/DDBJ whole genome shotgun (WGS) entry which is preliminary data.</text>
</comment>
<feature type="chain" id="PRO_5031001915" description="histidine kinase" evidence="11">
    <location>
        <begin position="29"/>
        <end position="436"/>
    </location>
</feature>
<dbReference type="GO" id="GO:0016020">
    <property type="term" value="C:membrane"/>
    <property type="evidence" value="ECO:0007669"/>
    <property type="project" value="InterPro"/>
</dbReference>
<dbReference type="Pfam" id="PF07730">
    <property type="entry name" value="HisKA_3"/>
    <property type="match status" value="1"/>
</dbReference>
<feature type="region of interest" description="Disordered" evidence="9">
    <location>
        <begin position="415"/>
        <end position="436"/>
    </location>
</feature>
<keyword evidence="10" id="KW-0812">Transmembrane</keyword>
<dbReference type="SUPFAM" id="SSF55874">
    <property type="entry name" value="ATPase domain of HSP90 chaperone/DNA topoisomerase II/histidine kinase"/>
    <property type="match status" value="1"/>
</dbReference>
<feature type="transmembrane region" description="Helical" evidence="10">
    <location>
        <begin position="114"/>
        <end position="131"/>
    </location>
</feature>
<dbReference type="EC" id="2.7.13.3" evidence="2"/>
<evidence type="ECO:0000256" key="1">
    <source>
        <dbReference type="ARBA" id="ARBA00000085"/>
    </source>
</evidence>
<dbReference type="PANTHER" id="PTHR24421:SF10">
    <property type="entry name" value="NITRATE_NITRITE SENSOR PROTEIN NARQ"/>
    <property type="match status" value="1"/>
</dbReference>
<dbReference type="GO" id="GO:0046983">
    <property type="term" value="F:protein dimerization activity"/>
    <property type="evidence" value="ECO:0007669"/>
    <property type="project" value="InterPro"/>
</dbReference>
<dbReference type="InterPro" id="IPR050482">
    <property type="entry name" value="Sensor_HK_TwoCompSys"/>
</dbReference>
<evidence type="ECO:0000313" key="14">
    <source>
        <dbReference type="Proteomes" id="UP000549911"/>
    </source>
</evidence>
<evidence type="ECO:0000313" key="13">
    <source>
        <dbReference type="EMBL" id="NYE38134.1"/>
    </source>
</evidence>
<feature type="transmembrane region" description="Helical" evidence="10">
    <location>
        <begin position="143"/>
        <end position="164"/>
    </location>
</feature>
<comment type="catalytic activity">
    <reaction evidence="1">
        <text>ATP + protein L-histidine = ADP + protein N-phospho-L-histidine.</text>
        <dbReference type="EC" id="2.7.13.3"/>
    </reaction>
</comment>
<accession>A0A7Y9H574</accession>
<evidence type="ECO:0000256" key="4">
    <source>
        <dbReference type="ARBA" id="ARBA00022679"/>
    </source>
</evidence>
<dbReference type="PANTHER" id="PTHR24421">
    <property type="entry name" value="NITRATE/NITRITE SENSOR PROTEIN NARX-RELATED"/>
    <property type="match status" value="1"/>
</dbReference>
<dbReference type="InterPro" id="IPR036890">
    <property type="entry name" value="HATPase_C_sf"/>
</dbReference>
<dbReference type="GO" id="GO:0005524">
    <property type="term" value="F:ATP binding"/>
    <property type="evidence" value="ECO:0007669"/>
    <property type="project" value="UniProtKB-KW"/>
</dbReference>
<keyword evidence="3" id="KW-0597">Phosphoprotein</keyword>
<organism evidence="13 14">
    <name type="scientific">Nocardioides cavernae</name>
    <dbReference type="NCBI Taxonomy" id="1921566"/>
    <lineage>
        <taxon>Bacteria</taxon>
        <taxon>Bacillati</taxon>
        <taxon>Actinomycetota</taxon>
        <taxon>Actinomycetes</taxon>
        <taxon>Propionibacteriales</taxon>
        <taxon>Nocardioidaceae</taxon>
        <taxon>Nocardioides</taxon>
    </lineage>
</organism>
<gene>
    <name evidence="13" type="ORF">F4692_003279</name>
</gene>
<dbReference type="Gene3D" id="3.30.565.10">
    <property type="entry name" value="Histidine kinase-like ATPase, C-terminal domain"/>
    <property type="match status" value="1"/>
</dbReference>
<keyword evidence="10" id="KW-0472">Membrane</keyword>
<evidence type="ECO:0000259" key="12">
    <source>
        <dbReference type="Pfam" id="PF07730"/>
    </source>
</evidence>
<evidence type="ECO:0000256" key="10">
    <source>
        <dbReference type="SAM" id="Phobius"/>
    </source>
</evidence>
<evidence type="ECO:0000256" key="2">
    <source>
        <dbReference type="ARBA" id="ARBA00012438"/>
    </source>
</evidence>
<feature type="domain" description="Signal transduction histidine kinase subgroup 3 dimerisation and phosphoacceptor" evidence="12">
    <location>
        <begin position="196"/>
        <end position="262"/>
    </location>
</feature>
<dbReference type="CDD" id="cd16917">
    <property type="entry name" value="HATPase_UhpB-NarQ-NarX-like"/>
    <property type="match status" value="1"/>
</dbReference>
<dbReference type="GO" id="GO:0000155">
    <property type="term" value="F:phosphorelay sensor kinase activity"/>
    <property type="evidence" value="ECO:0007669"/>
    <property type="project" value="InterPro"/>
</dbReference>
<keyword evidence="6 13" id="KW-0418">Kinase</keyword>
<keyword evidence="4" id="KW-0808">Transferase</keyword>
<evidence type="ECO:0000256" key="5">
    <source>
        <dbReference type="ARBA" id="ARBA00022741"/>
    </source>
</evidence>
<feature type="transmembrane region" description="Helical" evidence="10">
    <location>
        <begin position="44"/>
        <end position="63"/>
    </location>
</feature>
<dbReference type="Gene3D" id="1.20.5.1930">
    <property type="match status" value="1"/>
</dbReference>
<evidence type="ECO:0000256" key="6">
    <source>
        <dbReference type="ARBA" id="ARBA00022777"/>
    </source>
</evidence>
<keyword evidence="8" id="KW-0902">Two-component regulatory system</keyword>
<proteinExistence type="predicted"/>
<reference evidence="13 14" key="2">
    <citation type="submission" date="2020-08" db="EMBL/GenBank/DDBJ databases">
        <title>The Agave Microbiome: Exploring the role of microbial communities in plant adaptations to desert environments.</title>
        <authorList>
            <person name="Partida-Martinez L.P."/>
        </authorList>
    </citation>
    <scope>NUCLEOTIDE SEQUENCE [LARGE SCALE GENOMIC DNA]</scope>
    <source>
        <strain evidence="13 14">AT2.17</strain>
    </source>
</reference>
<sequence length="436" mass="44759">MALRRTWTTTVWCTWVAASALLTGIALASPEVGGDLAGAPGAGSVAWACGLALVAAQAAALLWSPRRPALALLLVAAAAPAAALFLGPAAGCTSVAVLVAAFRATLDVAAPRTWQTLAAAVLLVGVGDLLTRIGLGPAGPSAVVGALVQGVGTVGIAALAGTIVGTRRESRRAREERDRAAARERSALVEVAVARERTAMARELHDIAAHHLTGIAVMTGAISRQIDRDPEGAKRAVDQVREQSTEMLRDMRGLVALLRPASHGPDGTDSDGGAVQQHSFDGVPQLVADATARGGLVDLVVLEPEGEDPRDRIGPLAQLSAYRTVQEALSNAARHAPGRPCRVEVDARSADGVQVTITSEMAGDGDGAGPGRTGFGLVGMRERAELTDSRVTYGPEQGHWVVRLRVPARDDRVVARAPDAGTGAGTGAGIEAGETR</sequence>
<dbReference type="InterPro" id="IPR011712">
    <property type="entry name" value="Sig_transdc_His_kin_sub3_dim/P"/>
</dbReference>
<dbReference type="RefSeq" id="WP_179620752.1">
    <property type="nucleotide sequence ID" value="NZ_JACCBW010000003.1"/>
</dbReference>